<dbReference type="EMBL" id="JAAVJL010000002">
    <property type="protein sequence ID" value="NMF59998.1"/>
    <property type="molecule type" value="Genomic_DNA"/>
</dbReference>
<keyword evidence="2" id="KW-1185">Reference proteome</keyword>
<proteinExistence type="predicted"/>
<dbReference type="SUPFAM" id="SSF52540">
    <property type="entry name" value="P-loop containing nucleoside triphosphate hydrolases"/>
    <property type="match status" value="1"/>
</dbReference>
<dbReference type="InterPro" id="IPR027417">
    <property type="entry name" value="P-loop_NTPase"/>
</dbReference>
<organism evidence="1 2">
    <name type="scientific">Pseudanabaena yagii GIHE-NHR1</name>
    <dbReference type="NCBI Taxonomy" id="2722753"/>
    <lineage>
        <taxon>Bacteria</taxon>
        <taxon>Bacillati</taxon>
        <taxon>Cyanobacteriota</taxon>
        <taxon>Cyanophyceae</taxon>
        <taxon>Pseudanabaenales</taxon>
        <taxon>Pseudanabaenaceae</taxon>
        <taxon>Pseudanabaena</taxon>
        <taxon>Pseudanabaena yagii</taxon>
    </lineage>
</organism>
<name>A0ABX1LXP4_9CYAN</name>
<dbReference type="Gene3D" id="3.40.50.300">
    <property type="entry name" value="P-loop containing nucleotide triphosphate hydrolases"/>
    <property type="match status" value="1"/>
</dbReference>
<gene>
    <name evidence="1" type="ORF">HC246_18720</name>
</gene>
<reference evidence="1 2" key="1">
    <citation type="submission" date="2020-03" db="EMBL/GenBank/DDBJ databases">
        <title>Draft Genome Sequence of 2-Methylisoborneol Producing Pseudanabaena yagii Strain GIHE-NHR1 Isolated from North Han River in South Korea.</title>
        <authorList>
            <person name="Jeong J."/>
        </authorList>
    </citation>
    <scope>NUCLEOTIDE SEQUENCE [LARGE SCALE GENOMIC DNA]</scope>
    <source>
        <strain evidence="1 2">GIHE-NHR1</strain>
    </source>
</reference>
<dbReference type="Pfam" id="PF14516">
    <property type="entry name" value="AAA_35"/>
    <property type="match status" value="1"/>
</dbReference>
<protein>
    <recommendedName>
        <fullName evidence="3">Serine/threonine protein kinase</fullName>
    </recommendedName>
</protein>
<sequence length="586" mass="67750">MFENPSRDNDYVVASELLSVEYLAIIWLVSEKHLPKPMAIKLVEKIILEVIEAFLSLPNGEFNGIYHEHFLISTYCSLSIDRIIDIVTHRLELWYEFGPTILSPYQCPYLVSQAIAEKYMSTKNVQKLGRLLRGANFCQIGALLGKDPLAIAKQLHPLISNGAILLRAPLSPFDMLPQTYYLMNTEDLDRIDKERNSDQRQLAPLRNVRNFPNEFPNESLKATSKLLNISGETRTLVHVSQSQLRLEHLEEPKGQVSIGSHLYIQRLPIEQDCRDTILRDGSLIRIKASGQMGKSSLLSRILAFAKSNEYQVVHLNFQQADRDIFENLDLFLQWLCASVASELDLEENLGEYWHGVLGSKNKCTKYFQRYLLTSNELPLVLGLDEVDLIFQYPKIATDFFGLLRSWHEKGKNEDIWKKLRLVIVHSKEVYIPLKIHESPFNVGLPIELPEFTYSQLEDLVVRHQLNWFPKQVERLHILTGGHPYLVRQALYQIASGRTDWENLEKLAATEEGIYNDHLRHQLENLKQEPEMMEAFKSLIASDSPLQLDSRVAFKLRNIGLVKFKGNLVIPMCELYYRYFRQSLRIE</sequence>
<evidence type="ECO:0000313" key="2">
    <source>
        <dbReference type="Proteomes" id="UP000738376"/>
    </source>
</evidence>
<dbReference type="Proteomes" id="UP000738376">
    <property type="component" value="Unassembled WGS sequence"/>
</dbReference>
<evidence type="ECO:0008006" key="3">
    <source>
        <dbReference type="Google" id="ProtNLM"/>
    </source>
</evidence>
<comment type="caution">
    <text evidence="1">The sequence shown here is derived from an EMBL/GenBank/DDBJ whole genome shotgun (WGS) entry which is preliminary data.</text>
</comment>
<evidence type="ECO:0000313" key="1">
    <source>
        <dbReference type="EMBL" id="NMF59998.1"/>
    </source>
</evidence>
<accession>A0ABX1LXP4</accession>